<evidence type="ECO:0000313" key="6">
    <source>
        <dbReference type="EMBL" id="CEK87447.1"/>
    </source>
</evidence>
<dbReference type="CDD" id="cd06661">
    <property type="entry name" value="GGCT_like"/>
    <property type="match status" value="1"/>
</dbReference>
<name>A0A0B7B3N7_9EUPU</name>
<evidence type="ECO:0000256" key="2">
    <source>
        <dbReference type="ARBA" id="ARBA00023239"/>
    </source>
</evidence>
<evidence type="ECO:0000256" key="4">
    <source>
        <dbReference type="PIRSR" id="PIRSR617939-2"/>
    </source>
</evidence>
<proteinExistence type="predicted"/>
<dbReference type="PANTHER" id="PTHR12935:SF0">
    <property type="entry name" value="GAMMA-GLUTAMYLCYCLOTRANSFERASE"/>
    <property type="match status" value="1"/>
</dbReference>
<dbReference type="GO" id="GO:0003839">
    <property type="term" value="F:gamma-glutamylcyclotransferase activity"/>
    <property type="evidence" value="ECO:0007669"/>
    <property type="project" value="UniProtKB-EC"/>
</dbReference>
<accession>A0A0B7B3N7</accession>
<dbReference type="InterPro" id="IPR036568">
    <property type="entry name" value="GGCT-like_sf"/>
</dbReference>
<dbReference type="EC" id="4.3.2.9" evidence="1"/>
<feature type="binding site" evidence="4">
    <location>
        <position position="85"/>
    </location>
    <ligand>
        <name>substrate</name>
    </ligand>
</feature>
<dbReference type="PANTHER" id="PTHR12935">
    <property type="entry name" value="GAMMA-GLUTAMYLCYCLOTRANSFERASE"/>
    <property type="match status" value="1"/>
</dbReference>
<reference evidence="6" key="1">
    <citation type="submission" date="2014-12" db="EMBL/GenBank/DDBJ databases">
        <title>Insight into the proteome of Arion vulgaris.</title>
        <authorList>
            <person name="Aradska J."/>
            <person name="Bulat T."/>
            <person name="Smidak R."/>
            <person name="Sarate P."/>
            <person name="Gangsoo J."/>
            <person name="Sialana F."/>
            <person name="Bilban M."/>
            <person name="Lubec G."/>
        </authorList>
    </citation>
    <scope>NUCLEOTIDE SEQUENCE</scope>
    <source>
        <tissue evidence="6">Skin</tissue>
    </source>
</reference>
<evidence type="ECO:0000256" key="1">
    <source>
        <dbReference type="ARBA" id="ARBA00012346"/>
    </source>
</evidence>
<dbReference type="EMBL" id="HACG01040582">
    <property type="protein sequence ID" value="CEK87447.1"/>
    <property type="molecule type" value="Transcribed_RNA"/>
</dbReference>
<dbReference type="AlphaFoldDB" id="A0A0B7B3N7"/>
<evidence type="ECO:0000256" key="3">
    <source>
        <dbReference type="PIRSR" id="PIRSR617939-1"/>
    </source>
</evidence>
<organism evidence="6">
    <name type="scientific">Arion vulgaris</name>
    <dbReference type="NCBI Taxonomy" id="1028688"/>
    <lineage>
        <taxon>Eukaryota</taxon>
        <taxon>Metazoa</taxon>
        <taxon>Spiralia</taxon>
        <taxon>Lophotrochozoa</taxon>
        <taxon>Mollusca</taxon>
        <taxon>Gastropoda</taxon>
        <taxon>Heterobranchia</taxon>
        <taxon>Euthyneura</taxon>
        <taxon>Panpulmonata</taxon>
        <taxon>Eupulmonata</taxon>
        <taxon>Stylommatophora</taxon>
        <taxon>Helicina</taxon>
        <taxon>Arionoidea</taxon>
        <taxon>Arionidae</taxon>
        <taxon>Arion</taxon>
    </lineage>
</organism>
<dbReference type="Gene3D" id="3.10.490.10">
    <property type="entry name" value="Gamma-glutamyl cyclotransferase-like"/>
    <property type="match status" value="1"/>
</dbReference>
<sequence length="153" mass="17500">MQLVLGMTDYWLGATATIRSGSPEDYVCGVIWTLDIKDLEALDIQEIFYHPIDVDVKSEQGEIIKCRTYEMDKTLLTDTKPSPHYKKVVIAGARQNKLPEEYIQFLESFPDNGITRTPPLYQKVIDTVKKVRGQVKNERGPNDELHVLDMLES</sequence>
<dbReference type="Pfam" id="PF13772">
    <property type="entry name" value="AIG2_2"/>
    <property type="match status" value="1"/>
</dbReference>
<feature type="active site" description="Proton acceptor" evidence="3">
    <location>
        <position position="46"/>
    </location>
</feature>
<dbReference type="InterPro" id="IPR017939">
    <property type="entry name" value="G-Glutamylcylcotransferase"/>
</dbReference>
<dbReference type="EMBL" id="HACG01040581">
    <property type="protein sequence ID" value="CEK87446.1"/>
    <property type="molecule type" value="Transcribed_RNA"/>
</dbReference>
<dbReference type="SUPFAM" id="SSF110857">
    <property type="entry name" value="Gamma-glutamyl cyclotransferase-like"/>
    <property type="match status" value="1"/>
</dbReference>
<evidence type="ECO:0000313" key="5">
    <source>
        <dbReference type="EMBL" id="CEK87446.1"/>
    </source>
</evidence>
<dbReference type="InterPro" id="IPR013024">
    <property type="entry name" value="GGCT-like"/>
</dbReference>
<gene>
    <name evidence="6" type="primary">ORF159262</name>
    <name evidence="5" type="synonym">ORF159255</name>
</gene>
<protein>
    <recommendedName>
        <fullName evidence="1">gamma-glutamylcyclotransferase</fullName>
        <ecNumber evidence="1">4.3.2.9</ecNumber>
    </recommendedName>
</protein>
<keyword evidence="2" id="KW-0456">Lyase</keyword>